<dbReference type="EC" id="2.7.1.176" evidence="5"/>
<keyword evidence="3" id="KW-0812">Transmembrane</keyword>
<comment type="caution">
    <text evidence="5">The sequence shown here is derived from an EMBL/GenBank/DDBJ whole genome shotgun (WGS) entry which is preliminary data.</text>
</comment>
<accession>A0AAD8YLU9</accession>
<feature type="transmembrane region" description="Helical" evidence="3">
    <location>
        <begin position="44"/>
        <end position="65"/>
    </location>
</feature>
<dbReference type="InterPro" id="IPR027417">
    <property type="entry name" value="P-loop_NTPase"/>
</dbReference>
<keyword evidence="5" id="KW-0808">Transferase</keyword>
<evidence type="ECO:0000256" key="3">
    <source>
        <dbReference type="SAM" id="Phobius"/>
    </source>
</evidence>
<reference evidence="5" key="1">
    <citation type="submission" date="2023-06" db="EMBL/GenBank/DDBJ databases">
        <title>Survivors Of The Sea: Transcriptome response of Skeletonema marinoi to long-term dormancy.</title>
        <authorList>
            <person name="Pinder M.I.M."/>
            <person name="Kourtchenko O."/>
            <person name="Robertson E.K."/>
            <person name="Larsson T."/>
            <person name="Maumus F."/>
            <person name="Osuna-Cruz C.M."/>
            <person name="Vancaester E."/>
            <person name="Stenow R."/>
            <person name="Vandepoele K."/>
            <person name="Ploug H."/>
            <person name="Bruchert V."/>
            <person name="Godhe A."/>
            <person name="Topel M."/>
        </authorList>
    </citation>
    <scope>NUCLEOTIDE SEQUENCE</scope>
    <source>
        <strain evidence="5">R05AC</strain>
    </source>
</reference>
<feature type="domain" description="Zeta toxin" evidence="4">
    <location>
        <begin position="208"/>
        <end position="371"/>
    </location>
</feature>
<organism evidence="5 6">
    <name type="scientific">Skeletonema marinoi</name>
    <dbReference type="NCBI Taxonomy" id="267567"/>
    <lineage>
        <taxon>Eukaryota</taxon>
        <taxon>Sar</taxon>
        <taxon>Stramenopiles</taxon>
        <taxon>Ochrophyta</taxon>
        <taxon>Bacillariophyta</taxon>
        <taxon>Coscinodiscophyceae</taxon>
        <taxon>Thalassiosirophycidae</taxon>
        <taxon>Thalassiosirales</taxon>
        <taxon>Skeletonemataceae</taxon>
        <taxon>Skeletonema</taxon>
        <taxon>Skeletonema marinoi-dohrnii complex</taxon>
    </lineage>
</organism>
<feature type="non-terminal residue" evidence="5">
    <location>
        <position position="1"/>
    </location>
</feature>
<dbReference type="SUPFAM" id="SSF52540">
    <property type="entry name" value="P-loop containing nucleoside triphosphate hydrolases"/>
    <property type="match status" value="1"/>
</dbReference>
<dbReference type="Pfam" id="PF06414">
    <property type="entry name" value="Zeta_toxin"/>
    <property type="match status" value="1"/>
</dbReference>
<keyword evidence="1" id="KW-0547">Nucleotide-binding</keyword>
<protein>
    <submittedName>
        <fullName evidence="5">Zeta toxin domain-containing protein</fullName>
        <ecNumber evidence="5">2.7.1.176</ecNumber>
    </submittedName>
</protein>
<dbReference type="GO" id="GO:0016301">
    <property type="term" value="F:kinase activity"/>
    <property type="evidence" value="ECO:0007669"/>
    <property type="project" value="InterPro"/>
</dbReference>
<evidence type="ECO:0000259" key="4">
    <source>
        <dbReference type="Pfam" id="PF06414"/>
    </source>
</evidence>
<proteinExistence type="predicted"/>
<dbReference type="Gene3D" id="3.40.50.300">
    <property type="entry name" value="P-loop containing nucleotide triphosphate hydrolases"/>
    <property type="match status" value="1"/>
</dbReference>
<keyword evidence="3" id="KW-0472">Membrane</keyword>
<evidence type="ECO:0000256" key="1">
    <source>
        <dbReference type="ARBA" id="ARBA00022741"/>
    </source>
</evidence>
<dbReference type="AlphaFoldDB" id="A0AAD8YLU9"/>
<evidence type="ECO:0000313" key="5">
    <source>
        <dbReference type="EMBL" id="KAK1748367.1"/>
    </source>
</evidence>
<dbReference type="EMBL" id="JATAAI010000001">
    <property type="protein sequence ID" value="KAK1748367.1"/>
    <property type="molecule type" value="Genomic_DNA"/>
</dbReference>
<name>A0AAD8YLU9_9STRA</name>
<evidence type="ECO:0000256" key="2">
    <source>
        <dbReference type="ARBA" id="ARBA00022840"/>
    </source>
</evidence>
<dbReference type="Proteomes" id="UP001224775">
    <property type="component" value="Unassembled WGS sequence"/>
</dbReference>
<evidence type="ECO:0000313" key="6">
    <source>
        <dbReference type="Proteomes" id="UP001224775"/>
    </source>
</evidence>
<keyword evidence="2" id="KW-0067">ATP-binding</keyword>
<keyword evidence="3" id="KW-1133">Transmembrane helix</keyword>
<dbReference type="InterPro" id="IPR010488">
    <property type="entry name" value="Zeta_toxin_domain"/>
</dbReference>
<dbReference type="GO" id="GO:0005524">
    <property type="term" value="F:ATP binding"/>
    <property type="evidence" value="ECO:0007669"/>
    <property type="project" value="UniProtKB-KW"/>
</dbReference>
<keyword evidence="6" id="KW-1185">Reference proteome</keyword>
<gene>
    <name evidence="5" type="ORF">QTG54_000306</name>
</gene>
<sequence length="418" mass="46804">RTNKLNLSSPSSPLCIALKNCLNRQQDDDDRTIMIHWLRQSTPLVGLIRIFASSAFAGICLFVLYNLTSSSSFQSVFPISPHHFNSRDILSFTSQYNSANDNNMGEAASPNSDEIDTVKMDGPVYKRASLLLNPTYPIPPSFSSDKSTEENYAADNMEFFGPFKSIRASLDYSYHGNYTQSRQLFQDRIVEKLLDGTIIEDSNGRGVCKTPNEPWIVFTAGVMGAGKSHTIKQLASRGLFPLQSYVVIDPDDIRQHFPEYVLYAMQSPEHAGELTHKEAGYVTEIVTAAALQRGHNVLVDGSLWDADWYKGYFEQLKKSYGNLRIAILHVTAPREAVFARAKHRAKVTGRVVPIETLELSLKHVPQSIKLLAPMVDYFCELDNSPDSEEIVLKTEGVTCDSFRDAWAQTCPFPQKGKM</sequence>